<dbReference type="RefSeq" id="WP_038483815.1">
    <property type="nucleotide sequence ID" value="NZ_CP009962.1"/>
</dbReference>
<evidence type="ECO:0000313" key="5">
    <source>
        <dbReference type="Proteomes" id="UP000030302"/>
    </source>
</evidence>
<evidence type="ECO:0000256" key="1">
    <source>
        <dbReference type="ARBA" id="ARBA00022679"/>
    </source>
</evidence>
<feature type="domain" description="N-acetyltransferase" evidence="3">
    <location>
        <begin position="2"/>
        <end position="143"/>
    </location>
</feature>
<reference evidence="5" key="1">
    <citation type="journal article" date="2014" name="Soil Biol. Biochem.">
        <title>Structure and function of bacterial communities in ageing soils: Insights from the Mendocino ecological staircase.</title>
        <authorList>
            <person name="Uroz S."/>
            <person name="Tech J.J."/>
            <person name="Sawaya N.A."/>
            <person name="Frey-Klett P."/>
            <person name="Leveau J.H.J."/>
        </authorList>
    </citation>
    <scope>NUCLEOTIDE SEQUENCE [LARGE SCALE GENOMIC DNA]</scope>
    <source>
        <strain evidence="5">Cal35</strain>
    </source>
</reference>
<accession>A0A0A1F648</accession>
<dbReference type="PROSITE" id="PS51186">
    <property type="entry name" value="GNAT"/>
    <property type="match status" value="1"/>
</dbReference>
<protein>
    <submittedName>
        <fullName evidence="4">Acetyltransferase</fullName>
    </submittedName>
</protein>
<dbReference type="PANTHER" id="PTHR43800">
    <property type="entry name" value="PEPTIDYL-LYSINE N-ACETYLTRANSFERASE YJAB"/>
    <property type="match status" value="1"/>
</dbReference>
<name>A0A0A1F648_9BURK</name>
<sequence>MFKVRAATLSDSHAVQEIFRANIENAEWLPELARVSDFAKSSEGELVFVASSNDEEVVGFVSVHVDGSFIHHLYVRSDFQNKGIGRSLLSSLQHWLPVPWRLKCVQKNQRALSFYLRNGWREVGAGESEDGAYVVLEWRRELTVS</sequence>
<dbReference type="Gene3D" id="3.40.630.30">
    <property type="match status" value="1"/>
</dbReference>
<dbReference type="HOGENOM" id="CLU_013985_21_3_4"/>
<dbReference type="InterPro" id="IPR000182">
    <property type="entry name" value="GNAT_dom"/>
</dbReference>
<dbReference type="KEGG" id="care:LT85_0009"/>
<dbReference type="EMBL" id="CP009962">
    <property type="protein sequence ID" value="AIY39169.1"/>
    <property type="molecule type" value="Genomic_DNA"/>
</dbReference>
<dbReference type="OrthoDB" id="8595358at2"/>
<dbReference type="STRING" id="279058.LT85_0009"/>
<dbReference type="GO" id="GO:0016747">
    <property type="term" value="F:acyltransferase activity, transferring groups other than amino-acyl groups"/>
    <property type="evidence" value="ECO:0007669"/>
    <property type="project" value="InterPro"/>
</dbReference>
<evidence type="ECO:0000313" key="4">
    <source>
        <dbReference type="EMBL" id="AIY39169.1"/>
    </source>
</evidence>
<dbReference type="AlphaFoldDB" id="A0A0A1F648"/>
<organism evidence="4 5">
    <name type="scientific">Collimonas arenae</name>
    <dbReference type="NCBI Taxonomy" id="279058"/>
    <lineage>
        <taxon>Bacteria</taxon>
        <taxon>Pseudomonadati</taxon>
        <taxon>Pseudomonadota</taxon>
        <taxon>Betaproteobacteria</taxon>
        <taxon>Burkholderiales</taxon>
        <taxon>Oxalobacteraceae</taxon>
        <taxon>Collimonas</taxon>
    </lineage>
</organism>
<proteinExistence type="predicted"/>
<keyword evidence="1 4" id="KW-0808">Transferase</keyword>
<dbReference type="InterPro" id="IPR016181">
    <property type="entry name" value="Acyl_CoA_acyltransferase"/>
</dbReference>
<dbReference type="Pfam" id="PF13508">
    <property type="entry name" value="Acetyltransf_7"/>
    <property type="match status" value="1"/>
</dbReference>
<dbReference type="Proteomes" id="UP000030302">
    <property type="component" value="Chromosome"/>
</dbReference>
<evidence type="ECO:0000256" key="2">
    <source>
        <dbReference type="ARBA" id="ARBA00023315"/>
    </source>
</evidence>
<keyword evidence="5" id="KW-1185">Reference proteome</keyword>
<dbReference type="SUPFAM" id="SSF55729">
    <property type="entry name" value="Acyl-CoA N-acyltransferases (Nat)"/>
    <property type="match status" value="1"/>
</dbReference>
<dbReference type="PANTHER" id="PTHR43800:SF1">
    <property type="entry name" value="PEPTIDYL-LYSINE N-ACETYLTRANSFERASE YJAB"/>
    <property type="match status" value="1"/>
</dbReference>
<keyword evidence="2" id="KW-0012">Acyltransferase</keyword>
<gene>
    <name evidence="4" type="ORF">LT85_0009</name>
</gene>
<dbReference type="CDD" id="cd04301">
    <property type="entry name" value="NAT_SF"/>
    <property type="match status" value="1"/>
</dbReference>
<evidence type="ECO:0000259" key="3">
    <source>
        <dbReference type="PROSITE" id="PS51186"/>
    </source>
</evidence>